<dbReference type="Proteomes" id="UP000488299">
    <property type="component" value="Unassembled WGS sequence"/>
</dbReference>
<evidence type="ECO:0000313" key="3">
    <source>
        <dbReference type="Proteomes" id="UP000488299"/>
    </source>
</evidence>
<evidence type="ECO:0008006" key="4">
    <source>
        <dbReference type="Google" id="ProtNLM"/>
    </source>
</evidence>
<dbReference type="AlphaFoldDB" id="A0A7J5TVM3"/>
<comment type="caution">
    <text evidence="2">The sequence shown here is derived from an EMBL/GenBank/DDBJ whole genome shotgun (WGS) entry which is preliminary data.</text>
</comment>
<evidence type="ECO:0000313" key="2">
    <source>
        <dbReference type="EMBL" id="KAB7728191.1"/>
    </source>
</evidence>
<accession>A0A7J5TVM3</accession>
<name>A0A7J5TVM3_9BACT</name>
<feature type="transmembrane region" description="Helical" evidence="1">
    <location>
        <begin position="53"/>
        <end position="71"/>
    </location>
</feature>
<keyword evidence="3" id="KW-1185">Reference proteome</keyword>
<protein>
    <recommendedName>
        <fullName evidence="4">Holin</fullName>
    </recommendedName>
</protein>
<organism evidence="2 3">
    <name type="scientific">Rudanella paleaurantiibacter</name>
    <dbReference type="NCBI Taxonomy" id="2614655"/>
    <lineage>
        <taxon>Bacteria</taxon>
        <taxon>Pseudomonadati</taxon>
        <taxon>Bacteroidota</taxon>
        <taxon>Cytophagia</taxon>
        <taxon>Cytophagales</taxon>
        <taxon>Cytophagaceae</taxon>
        <taxon>Rudanella</taxon>
    </lineage>
</organism>
<gene>
    <name evidence="2" type="ORF">F5984_19925</name>
</gene>
<sequence length="81" mass="8577">MSLPERLAAPTPRLFGWIRNAGIVLAALAGAVAAIDKQGVYLPDLVLVLADKAYFVAGLVATLISQLTVDLKAYRAQNALK</sequence>
<keyword evidence="1" id="KW-1133">Transmembrane helix</keyword>
<reference evidence="2 3" key="1">
    <citation type="submission" date="2019-10" db="EMBL/GenBank/DDBJ databases">
        <title>Rudanella paleaurantiibacter sp. nov., isolated from sludge.</title>
        <authorList>
            <person name="Xu S.Q."/>
        </authorList>
    </citation>
    <scope>NUCLEOTIDE SEQUENCE [LARGE SCALE GENOMIC DNA]</scope>
    <source>
        <strain evidence="2 3">HX-22-17</strain>
    </source>
</reference>
<evidence type="ECO:0000256" key="1">
    <source>
        <dbReference type="SAM" id="Phobius"/>
    </source>
</evidence>
<keyword evidence="1" id="KW-0472">Membrane</keyword>
<proteinExistence type="predicted"/>
<keyword evidence="1" id="KW-0812">Transmembrane</keyword>
<dbReference type="EMBL" id="WELI01000009">
    <property type="protein sequence ID" value="KAB7728191.1"/>
    <property type="molecule type" value="Genomic_DNA"/>
</dbReference>